<organism evidence="2 3">
    <name type="scientific">Priestia iocasae</name>
    <dbReference type="NCBI Taxonomy" id="2291674"/>
    <lineage>
        <taxon>Bacteria</taxon>
        <taxon>Bacillati</taxon>
        <taxon>Bacillota</taxon>
        <taxon>Bacilli</taxon>
        <taxon>Bacillales</taxon>
        <taxon>Bacillaceae</taxon>
        <taxon>Priestia</taxon>
    </lineage>
</organism>
<feature type="transmembrane region" description="Helical" evidence="1">
    <location>
        <begin position="144"/>
        <end position="163"/>
    </location>
</feature>
<proteinExistence type="predicted"/>
<dbReference type="RefSeq" id="WP_205184517.1">
    <property type="nucleotide sequence ID" value="NZ_JAFBFC010000001.1"/>
</dbReference>
<feature type="transmembrane region" description="Helical" evidence="1">
    <location>
        <begin position="58"/>
        <end position="80"/>
    </location>
</feature>
<dbReference type="Pfam" id="PF12730">
    <property type="entry name" value="ABC2_membrane_4"/>
    <property type="match status" value="1"/>
</dbReference>
<comment type="caution">
    <text evidence="2">The sequence shown here is derived from an EMBL/GenBank/DDBJ whole genome shotgun (WGS) entry which is preliminary data.</text>
</comment>
<dbReference type="Proteomes" id="UP000809829">
    <property type="component" value="Unassembled WGS sequence"/>
</dbReference>
<name>A0ABS2QS82_9BACI</name>
<dbReference type="EMBL" id="JAFBFC010000001">
    <property type="protein sequence ID" value="MBM7702158.1"/>
    <property type="molecule type" value="Genomic_DNA"/>
</dbReference>
<feature type="transmembrane region" description="Helical" evidence="1">
    <location>
        <begin position="101"/>
        <end position="124"/>
    </location>
</feature>
<evidence type="ECO:0000313" key="3">
    <source>
        <dbReference type="Proteomes" id="UP000809829"/>
    </source>
</evidence>
<feature type="transmembrane region" description="Helical" evidence="1">
    <location>
        <begin position="16"/>
        <end position="38"/>
    </location>
</feature>
<reference evidence="2 3" key="1">
    <citation type="submission" date="2021-01" db="EMBL/GenBank/DDBJ databases">
        <title>Genomic Encyclopedia of Type Strains, Phase IV (KMG-IV): sequencing the most valuable type-strain genomes for metagenomic binning, comparative biology and taxonomic classification.</title>
        <authorList>
            <person name="Goeker M."/>
        </authorList>
    </citation>
    <scope>NUCLEOTIDE SEQUENCE [LARGE SCALE GENOMIC DNA]</scope>
    <source>
        <strain evidence="2 3">DSM 104297</strain>
    </source>
</reference>
<feature type="transmembrane region" description="Helical" evidence="1">
    <location>
        <begin position="206"/>
        <end position="227"/>
    </location>
</feature>
<protein>
    <recommendedName>
        <fullName evidence="4">Permease</fullName>
    </recommendedName>
</protein>
<sequence>MLQVLQADLLKVKRKGLWFLVALGPIGVIALQVVNYGVRYEYLMKIFPNVWEGLLNQVNLFLPTALLLGIAILTSMVATIEHQQSSWKQLISLPIPRWTVFASKFLMVSIMLAVSCALAFIGTIGLGIGLDFENIPYGDVAKNSFYPLLAALPVVALQLWLAIMCKNQSIPLSVGIFASVFSMYAHDIPNWVFWLWPYFVSIHNQVGYVYTGIALGFLILMMGIVDFNRRDVH</sequence>
<keyword evidence="1" id="KW-0472">Membrane</keyword>
<feature type="transmembrane region" description="Helical" evidence="1">
    <location>
        <begin position="170"/>
        <end position="186"/>
    </location>
</feature>
<keyword evidence="1" id="KW-0812">Transmembrane</keyword>
<dbReference type="CDD" id="cd21809">
    <property type="entry name" value="ABC-2_lan_permease-like"/>
    <property type="match status" value="1"/>
</dbReference>
<keyword evidence="1" id="KW-1133">Transmembrane helix</keyword>
<gene>
    <name evidence="2" type="ORF">JOC83_000984</name>
</gene>
<accession>A0ABS2QS82</accession>
<evidence type="ECO:0000313" key="2">
    <source>
        <dbReference type="EMBL" id="MBM7702158.1"/>
    </source>
</evidence>
<evidence type="ECO:0008006" key="4">
    <source>
        <dbReference type="Google" id="ProtNLM"/>
    </source>
</evidence>
<evidence type="ECO:0000256" key="1">
    <source>
        <dbReference type="SAM" id="Phobius"/>
    </source>
</evidence>
<keyword evidence="3" id="KW-1185">Reference proteome</keyword>